<organism evidence="10">
    <name type="scientific">Psilocybe cubensis</name>
    <name type="common">Psychedelic mushroom</name>
    <name type="synonym">Stropharia cubensis</name>
    <dbReference type="NCBI Taxonomy" id="181762"/>
    <lineage>
        <taxon>Eukaryota</taxon>
        <taxon>Fungi</taxon>
        <taxon>Dikarya</taxon>
        <taxon>Basidiomycota</taxon>
        <taxon>Agaricomycotina</taxon>
        <taxon>Agaricomycetes</taxon>
        <taxon>Agaricomycetidae</taxon>
        <taxon>Agaricales</taxon>
        <taxon>Agaricineae</taxon>
        <taxon>Strophariaceae</taxon>
        <taxon>Psilocybe</taxon>
    </lineage>
</organism>
<keyword evidence="6" id="KW-0175">Coiled coil</keyword>
<name>A0A8H7XZ70_PSICU</name>
<dbReference type="GO" id="GO:0005886">
    <property type="term" value="C:plasma membrane"/>
    <property type="evidence" value="ECO:0007669"/>
    <property type="project" value="TreeGrafter"/>
</dbReference>
<comment type="caution">
    <text evidence="10">The sequence shown here is derived from an EMBL/GenBank/DDBJ whole genome shotgun (WGS) entry which is preliminary data.</text>
</comment>
<feature type="region of interest" description="Disordered" evidence="7">
    <location>
        <begin position="238"/>
        <end position="266"/>
    </location>
</feature>
<evidence type="ECO:0000259" key="9">
    <source>
        <dbReference type="PROSITE" id="PS50202"/>
    </source>
</evidence>
<dbReference type="PANTHER" id="PTHR10809">
    <property type="entry name" value="VESICLE-ASSOCIATED MEMBRANE PROTEIN-ASSOCIATED PROTEIN"/>
    <property type="match status" value="1"/>
</dbReference>
<feature type="transmembrane region" description="Helical" evidence="8">
    <location>
        <begin position="417"/>
        <end position="436"/>
    </location>
</feature>
<evidence type="ECO:0000256" key="6">
    <source>
        <dbReference type="SAM" id="Coils"/>
    </source>
</evidence>
<comment type="similarity">
    <text evidence="2">Belongs to the VAMP-associated protein (VAP) (TC 9.B.17) family.</text>
</comment>
<evidence type="ECO:0000256" key="3">
    <source>
        <dbReference type="ARBA" id="ARBA00022692"/>
    </source>
</evidence>
<keyword evidence="4 8" id="KW-1133">Transmembrane helix</keyword>
<comment type="subcellular location">
    <subcellularLocation>
        <location evidence="1">Membrane</location>
        <topology evidence="1">Single-pass type IV membrane protein</topology>
    </subcellularLocation>
</comment>
<dbReference type="PANTHER" id="PTHR10809:SF6">
    <property type="entry name" value="AT11025P-RELATED"/>
    <property type="match status" value="1"/>
</dbReference>
<feature type="compositionally biased region" description="Basic and acidic residues" evidence="7">
    <location>
        <begin position="297"/>
        <end position="312"/>
    </location>
</feature>
<keyword evidence="5 8" id="KW-0472">Membrane</keyword>
<dbReference type="InterPro" id="IPR013783">
    <property type="entry name" value="Ig-like_fold"/>
</dbReference>
<protein>
    <recommendedName>
        <fullName evidence="9">MSP domain-containing protein</fullName>
    </recommendedName>
</protein>
<dbReference type="InterPro" id="IPR008962">
    <property type="entry name" value="PapD-like_sf"/>
</dbReference>
<feature type="coiled-coil region" evidence="6">
    <location>
        <begin position="352"/>
        <end position="379"/>
    </location>
</feature>
<reference evidence="10" key="1">
    <citation type="submission" date="2021-02" db="EMBL/GenBank/DDBJ databases">
        <title>Psilocybe cubensis genome.</title>
        <authorList>
            <person name="Mckernan K.J."/>
            <person name="Crawford S."/>
            <person name="Trippe A."/>
            <person name="Kane L.T."/>
            <person name="Mclaughlin S."/>
        </authorList>
    </citation>
    <scope>NUCLEOTIDE SEQUENCE [LARGE SCALE GENOMIC DNA]</scope>
    <source>
        <strain evidence="10">MGC-MH-2018</strain>
    </source>
</reference>
<accession>A0A8H7XZ70</accession>
<feature type="region of interest" description="Disordered" evidence="7">
    <location>
        <begin position="278"/>
        <end position="335"/>
    </location>
</feature>
<evidence type="ECO:0000256" key="4">
    <source>
        <dbReference type="ARBA" id="ARBA00022989"/>
    </source>
</evidence>
<evidence type="ECO:0000256" key="5">
    <source>
        <dbReference type="ARBA" id="ARBA00023136"/>
    </source>
</evidence>
<evidence type="ECO:0000256" key="8">
    <source>
        <dbReference type="SAM" id="Phobius"/>
    </source>
</evidence>
<feature type="compositionally biased region" description="Pro residues" evidence="7">
    <location>
        <begin position="325"/>
        <end position="335"/>
    </location>
</feature>
<dbReference type="GO" id="GO:0061817">
    <property type="term" value="P:endoplasmic reticulum-plasma membrane tethering"/>
    <property type="evidence" value="ECO:0007669"/>
    <property type="project" value="TreeGrafter"/>
</dbReference>
<dbReference type="InterPro" id="IPR000535">
    <property type="entry name" value="MSP_dom"/>
</dbReference>
<dbReference type="GO" id="GO:0090158">
    <property type="term" value="P:endoplasmic reticulum membrane organization"/>
    <property type="evidence" value="ECO:0007669"/>
    <property type="project" value="TreeGrafter"/>
</dbReference>
<proteinExistence type="inferred from homology"/>
<dbReference type="Pfam" id="PF00635">
    <property type="entry name" value="Motile_Sperm"/>
    <property type="match status" value="1"/>
</dbReference>
<evidence type="ECO:0000256" key="2">
    <source>
        <dbReference type="ARBA" id="ARBA00008932"/>
    </source>
</evidence>
<evidence type="ECO:0000256" key="7">
    <source>
        <dbReference type="SAM" id="MobiDB-lite"/>
    </source>
</evidence>
<evidence type="ECO:0000256" key="1">
    <source>
        <dbReference type="ARBA" id="ARBA00004211"/>
    </source>
</evidence>
<sequence>MVKPKKKVVIVGEGLGMLNGLVAGVSHDADDAGLRDHVVSSFLTSHHRTRNNPPPPTTTNMSVSLNPSKSLGFHRPLTILVKRSLTITNNNPQPVAFKVKTTAPKLYCVRPNSGRVEPGESVDVSVMLQGLREEPPLNTQCKDKFLIQSTIITPERELLPLHDLWANPDTNEEGKIFQQKLRVTYLPPEGQTVEEEDENINAGLTSNITANESQHYDTVRQTLGNGNLSTLDSHYLPATQSQEHPDERAHTPNQEPLEREVSTDTEVLQQQQVPVIVEPGEHPSSPAHVKAALPDTQESREPSRSADAEPVRETTIPSSSEPAHEPTPAPAHEPIRLPAPAPIIIHKENPVNEELYAKYNRAQEEIERLKSQIAELTTPAAQELRRRTRKLSDADSVAASDVQTVVVEDAPLHQEGVPLQVVVIIALGVFITTYLFF</sequence>
<evidence type="ECO:0000313" key="10">
    <source>
        <dbReference type="EMBL" id="KAG5170680.1"/>
    </source>
</evidence>
<keyword evidence="3 8" id="KW-0812">Transmembrane</keyword>
<dbReference type="Gene3D" id="2.60.40.10">
    <property type="entry name" value="Immunoglobulins"/>
    <property type="match status" value="1"/>
</dbReference>
<dbReference type="InterPro" id="IPR016763">
    <property type="entry name" value="VAP"/>
</dbReference>
<feature type="domain" description="MSP" evidence="9">
    <location>
        <begin position="62"/>
        <end position="186"/>
    </location>
</feature>
<dbReference type="GO" id="GO:0005789">
    <property type="term" value="C:endoplasmic reticulum membrane"/>
    <property type="evidence" value="ECO:0007669"/>
    <property type="project" value="InterPro"/>
</dbReference>
<dbReference type="SUPFAM" id="SSF49354">
    <property type="entry name" value="PapD-like"/>
    <property type="match status" value="1"/>
</dbReference>
<dbReference type="PROSITE" id="PS50202">
    <property type="entry name" value="MSP"/>
    <property type="match status" value="1"/>
</dbReference>
<dbReference type="GO" id="GO:0033149">
    <property type="term" value="F:FFAT motif binding"/>
    <property type="evidence" value="ECO:0007669"/>
    <property type="project" value="TreeGrafter"/>
</dbReference>
<dbReference type="EMBL" id="JAFIQS010000004">
    <property type="protein sequence ID" value="KAG5170680.1"/>
    <property type="molecule type" value="Genomic_DNA"/>
</dbReference>
<gene>
    <name evidence="10" type="ORF">JR316_005071</name>
</gene>
<feature type="compositionally biased region" description="Basic and acidic residues" evidence="7">
    <location>
        <begin position="243"/>
        <end position="262"/>
    </location>
</feature>
<dbReference type="AlphaFoldDB" id="A0A8H7XZ70"/>